<evidence type="ECO:0000313" key="2">
    <source>
        <dbReference type="EMBL" id="ASN63397.1"/>
    </source>
</evidence>
<dbReference type="SUPFAM" id="SSF50129">
    <property type="entry name" value="GroES-like"/>
    <property type="match status" value="1"/>
</dbReference>
<dbReference type="GO" id="GO:0005524">
    <property type="term" value="F:ATP binding"/>
    <property type="evidence" value="ECO:0007669"/>
    <property type="project" value="InterPro"/>
</dbReference>
<name>A0A221S3N4_9VIRU</name>
<gene>
    <name evidence="2" type="primary">groES</name>
</gene>
<dbReference type="CDD" id="cd00320">
    <property type="entry name" value="cpn10"/>
    <property type="match status" value="1"/>
</dbReference>
<dbReference type="SMART" id="SM00883">
    <property type="entry name" value="Cpn10"/>
    <property type="match status" value="1"/>
</dbReference>
<dbReference type="Pfam" id="PF00166">
    <property type="entry name" value="Cpn10"/>
    <property type="match status" value="1"/>
</dbReference>
<dbReference type="GO" id="GO:0044183">
    <property type="term" value="F:protein folding chaperone"/>
    <property type="evidence" value="ECO:0007669"/>
    <property type="project" value="InterPro"/>
</dbReference>
<organism evidence="2">
    <name type="scientific">uncultured virus</name>
    <dbReference type="NCBI Taxonomy" id="340016"/>
    <lineage>
        <taxon>Viruses</taxon>
        <taxon>environmental samples</taxon>
    </lineage>
</organism>
<dbReference type="InterPro" id="IPR020818">
    <property type="entry name" value="Chaperonin_GroES"/>
</dbReference>
<dbReference type="EMBL" id="KU970803">
    <property type="protein sequence ID" value="ASN63397.1"/>
    <property type="molecule type" value="Genomic_DNA"/>
</dbReference>
<dbReference type="Gene3D" id="2.30.33.40">
    <property type="entry name" value="GroES chaperonin"/>
    <property type="match status" value="1"/>
</dbReference>
<sequence length="123" mass="14020">MMQVKDYDLIEEIAELLPIPRGYKILVACPQVEEKTEGGIIIAENTRNKESVASILGYVIELGEDAYFDSDKFPTAPYCKPGDWVMFRSYTGTRFKVKGHEFRLINDDSVEAIVEDPRSIERV</sequence>
<dbReference type="InterPro" id="IPR011032">
    <property type="entry name" value="GroES-like_sf"/>
</dbReference>
<keyword evidence="1" id="KW-0143">Chaperone</keyword>
<proteinExistence type="predicted"/>
<protein>
    <submittedName>
        <fullName evidence="2">Co-chaperonin GroES</fullName>
    </submittedName>
</protein>
<dbReference type="InterPro" id="IPR037124">
    <property type="entry name" value="Chaperonin_GroES_sf"/>
</dbReference>
<accession>A0A221S3N4</accession>
<evidence type="ECO:0000256" key="1">
    <source>
        <dbReference type="ARBA" id="ARBA00023186"/>
    </source>
</evidence>
<reference evidence="2" key="1">
    <citation type="submission" date="2016-03" db="EMBL/GenBank/DDBJ databases">
        <title>Novel chaperonins are prevalent in the virioplankton and link to viral biology and ecology.</title>
        <authorList>
            <person name="Marine R.L."/>
            <person name="Nasko D.J."/>
            <person name="Polson S.W."/>
            <person name="Wommack K.E."/>
        </authorList>
    </citation>
    <scope>NUCLEOTIDE SEQUENCE</scope>
</reference>